<evidence type="ECO:0000313" key="4">
    <source>
        <dbReference type="EMBL" id="KAF7159102.1"/>
    </source>
</evidence>
<dbReference type="InterPro" id="IPR018520">
    <property type="entry name" value="UPP_synth-like_CS"/>
</dbReference>
<comment type="similarity">
    <text evidence="1 3">Belongs to the UPP synthase family.</text>
</comment>
<dbReference type="Proteomes" id="UP000654922">
    <property type="component" value="Unassembled WGS sequence"/>
</dbReference>
<dbReference type="InterPro" id="IPR001441">
    <property type="entry name" value="UPP_synth-like"/>
</dbReference>
<protein>
    <recommendedName>
        <fullName evidence="3">Alkyl transferase</fullName>
        <ecNumber evidence="3">2.5.1.-</ecNumber>
    </recommendedName>
</protein>
<sequence length="303" mass="34455">MYIESMMKKALNSNWTRDLLMNIARQGPIPQHIAFIMDGNRRFARAHGMPIEQGHELGTAAMEKVLEISYNAGIKAITLYAFSIENLKRPKDQVETILALLREQMVMHSAPGGLAEQFDFSIRVLGCLEMLDEQTRDTIEKAVEATRKGKLILNLCMVYTSRDEMTRAMRRCVEEYPHTAVTAQSLSDKMDTADNPPVDLVVRSSGVYRLSDFLLWQCHEDTQIQIVDATWPEFGAWEQFMVLLRWQRMKRMKMTTRRSSDLATAGSQVMASSSVSFSPVVCALPLLFSFLSALSCYYFLLTV</sequence>
<keyword evidence="3" id="KW-1133">Transmembrane helix</keyword>
<proteinExistence type="inferred from homology"/>
<dbReference type="GO" id="GO:0016020">
    <property type="term" value="C:membrane"/>
    <property type="evidence" value="ECO:0007669"/>
    <property type="project" value="TreeGrafter"/>
</dbReference>
<evidence type="ECO:0000256" key="2">
    <source>
        <dbReference type="ARBA" id="ARBA00022679"/>
    </source>
</evidence>
<evidence type="ECO:0000313" key="5">
    <source>
        <dbReference type="Proteomes" id="UP000654922"/>
    </source>
</evidence>
<dbReference type="EMBL" id="JACBAE010001382">
    <property type="protein sequence ID" value="KAF7159102.1"/>
    <property type="molecule type" value="Genomic_DNA"/>
</dbReference>
<reference evidence="4" key="1">
    <citation type="submission" date="2020-06" db="EMBL/GenBank/DDBJ databases">
        <title>Draft genome sequences of strains closely related to Aspergillus parafelis and Aspergillus hiratsukae.</title>
        <authorList>
            <person name="Dos Santos R.A.C."/>
            <person name="Rivero-Menendez O."/>
            <person name="Steenwyk J.L."/>
            <person name="Mead M.E."/>
            <person name="Goldman G.H."/>
            <person name="Alastruey-Izquierdo A."/>
            <person name="Rokas A."/>
        </authorList>
    </citation>
    <scope>NUCLEOTIDE SEQUENCE</scope>
    <source>
        <strain evidence="4">CNM-CM5623</strain>
    </source>
</reference>
<dbReference type="NCBIfam" id="TIGR00055">
    <property type="entry name" value="uppS"/>
    <property type="match status" value="1"/>
</dbReference>
<comment type="caution">
    <text evidence="4">The sequence shown here is derived from an EMBL/GenBank/DDBJ whole genome shotgun (WGS) entry which is preliminary data.</text>
</comment>
<dbReference type="PANTHER" id="PTHR10291:SF43">
    <property type="entry name" value="DEHYDRODOLICHYL DIPHOSPHATE SYNTHASE COMPLEX SUBUNIT DHDDS"/>
    <property type="match status" value="1"/>
</dbReference>
<dbReference type="EC" id="2.5.1.-" evidence="3"/>
<gene>
    <name evidence="4" type="ORF">CNMCM5623_004335</name>
</gene>
<dbReference type="GO" id="GO:0005783">
    <property type="term" value="C:endoplasmic reticulum"/>
    <property type="evidence" value="ECO:0007669"/>
    <property type="project" value="TreeGrafter"/>
</dbReference>
<dbReference type="GO" id="GO:0016094">
    <property type="term" value="P:polyprenol biosynthetic process"/>
    <property type="evidence" value="ECO:0007669"/>
    <property type="project" value="TreeGrafter"/>
</dbReference>
<name>A0A8H6ULT8_9EURO</name>
<dbReference type="Pfam" id="PF01255">
    <property type="entry name" value="Prenyltransf"/>
    <property type="match status" value="1"/>
</dbReference>
<keyword evidence="2 3" id="KW-0808">Transferase</keyword>
<evidence type="ECO:0000256" key="1">
    <source>
        <dbReference type="ARBA" id="ARBA00005432"/>
    </source>
</evidence>
<dbReference type="PANTHER" id="PTHR10291">
    <property type="entry name" value="DEHYDRODOLICHYL DIPHOSPHATE SYNTHASE FAMILY MEMBER"/>
    <property type="match status" value="1"/>
</dbReference>
<organism evidence="4 5">
    <name type="scientific">Aspergillus felis</name>
    <dbReference type="NCBI Taxonomy" id="1287682"/>
    <lineage>
        <taxon>Eukaryota</taxon>
        <taxon>Fungi</taxon>
        <taxon>Dikarya</taxon>
        <taxon>Ascomycota</taxon>
        <taxon>Pezizomycotina</taxon>
        <taxon>Eurotiomycetes</taxon>
        <taxon>Eurotiomycetidae</taxon>
        <taxon>Eurotiales</taxon>
        <taxon>Aspergillaceae</taxon>
        <taxon>Aspergillus</taxon>
        <taxon>Aspergillus subgen. Fumigati</taxon>
    </lineage>
</organism>
<dbReference type="GO" id="GO:0005811">
    <property type="term" value="C:lipid droplet"/>
    <property type="evidence" value="ECO:0007669"/>
    <property type="project" value="TreeGrafter"/>
</dbReference>
<evidence type="ECO:0000256" key="3">
    <source>
        <dbReference type="RuleBase" id="RU363018"/>
    </source>
</evidence>
<keyword evidence="3" id="KW-0472">Membrane</keyword>
<dbReference type="SUPFAM" id="SSF64005">
    <property type="entry name" value="Undecaprenyl diphosphate synthase"/>
    <property type="match status" value="1"/>
</dbReference>
<dbReference type="GO" id="GO:1904423">
    <property type="term" value="C:dehydrodolichyl diphosphate synthase complex"/>
    <property type="evidence" value="ECO:0007669"/>
    <property type="project" value="TreeGrafter"/>
</dbReference>
<dbReference type="InterPro" id="IPR036424">
    <property type="entry name" value="UPP_synth-like_sf"/>
</dbReference>
<dbReference type="PROSITE" id="PS01066">
    <property type="entry name" value="UPP_SYNTHASE"/>
    <property type="match status" value="1"/>
</dbReference>
<dbReference type="AlphaFoldDB" id="A0A8H6ULT8"/>
<dbReference type="GO" id="GO:0045547">
    <property type="term" value="F:ditrans,polycis-polyprenyl diphosphate synthase [(2E,6E)-farnesyl diphosphate specific] activity"/>
    <property type="evidence" value="ECO:0007669"/>
    <property type="project" value="TreeGrafter"/>
</dbReference>
<dbReference type="OrthoDB" id="4173905at2759"/>
<keyword evidence="3" id="KW-0812">Transmembrane</keyword>
<dbReference type="CDD" id="cd00475">
    <property type="entry name" value="Cis_IPPS"/>
    <property type="match status" value="1"/>
</dbReference>
<accession>A0A8H6ULT8</accession>
<dbReference type="Gene3D" id="3.40.1180.10">
    <property type="entry name" value="Decaprenyl diphosphate synthase-like"/>
    <property type="match status" value="1"/>
</dbReference>
<feature type="transmembrane region" description="Helical" evidence="3">
    <location>
        <begin position="280"/>
        <end position="300"/>
    </location>
</feature>